<dbReference type="InterPro" id="IPR036526">
    <property type="entry name" value="C-N_Hydrolase_sf"/>
</dbReference>
<keyword evidence="1" id="KW-0378">Hydrolase</keyword>
<reference evidence="2 3" key="1">
    <citation type="submission" date="2016-09" db="EMBL/GenBank/DDBJ databases">
        <authorList>
            <person name="Laine KS P."/>
        </authorList>
    </citation>
    <scope>NUCLEOTIDE SEQUENCE [LARGE SCALE GENOMIC DNA]</scope>
    <source>
        <strain evidence="2">PFRJS-23</strain>
    </source>
</reference>
<dbReference type="PROSITE" id="PS50263">
    <property type="entry name" value="CN_HYDROLASE"/>
    <property type="match status" value="1"/>
</dbReference>
<dbReference type="Gene3D" id="3.60.110.10">
    <property type="entry name" value="Carbon-nitrogen hydrolase"/>
    <property type="match status" value="1"/>
</dbReference>
<dbReference type="GO" id="GO:0033388">
    <property type="term" value="P:putrescine biosynthetic process from arginine"/>
    <property type="evidence" value="ECO:0007669"/>
    <property type="project" value="TreeGrafter"/>
</dbReference>
<dbReference type="GO" id="GO:0050126">
    <property type="term" value="F:N-carbamoylputrescine amidase activity"/>
    <property type="evidence" value="ECO:0007669"/>
    <property type="project" value="TreeGrafter"/>
</dbReference>
<dbReference type="CDD" id="cd07197">
    <property type="entry name" value="nitrilase"/>
    <property type="match status" value="1"/>
</dbReference>
<dbReference type="PANTHER" id="PTHR43674:SF15">
    <property type="entry name" value="FORMAMIDASE"/>
    <property type="match status" value="1"/>
</dbReference>
<dbReference type="PANTHER" id="PTHR43674">
    <property type="entry name" value="NITRILASE C965.09-RELATED"/>
    <property type="match status" value="1"/>
</dbReference>
<evidence type="ECO:0000313" key="3">
    <source>
        <dbReference type="Proteomes" id="UP000250080"/>
    </source>
</evidence>
<dbReference type="InterPro" id="IPR050345">
    <property type="entry name" value="Aliph_Amidase/BUP"/>
</dbReference>
<name>A0A0A8S4B2_9ACTN</name>
<dbReference type="AlphaFoldDB" id="A0A0A8S4B2"/>
<dbReference type="Pfam" id="PF00795">
    <property type="entry name" value="CN_hydrolase"/>
    <property type="match status" value="1"/>
</dbReference>
<dbReference type="GeneID" id="61222362"/>
<accession>A0A0A8S4B2</accession>
<proteinExistence type="predicted"/>
<dbReference type="EMBL" id="LT618793">
    <property type="protein sequence ID" value="SCQ79018.1"/>
    <property type="molecule type" value="Genomic_DNA"/>
</dbReference>
<evidence type="ECO:0000313" key="2">
    <source>
        <dbReference type="EMBL" id="SCQ79018.1"/>
    </source>
</evidence>
<dbReference type="Proteomes" id="UP000250080">
    <property type="component" value="Chromosome I"/>
</dbReference>
<dbReference type="InterPro" id="IPR003010">
    <property type="entry name" value="C-N_Hydrolase"/>
</dbReference>
<gene>
    <name evidence="2" type="ORF">PFR_JS23_1274</name>
</gene>
<sequence>MSLTVVASQAAPLAIDAPRELFEQACSAMLTKTPDGGMLVFPEMHLFADGQPDRARTKAYQQAAEPLDGPRVTWLRQLAAGLGVWLVPGTVCERGPSGELFNTALAIRPDGEVAATYRKIFPWRPLEPFTPGQDFAVFDVPGAGRMGLCICFDSWFPEVSRNLAWLGAETIINVVKTTTPDRPQEMVMARANAIVNQVNFLSVNAAAPVGRGLSAFFGPEGETLAEIGDDAPADMVCEVSTQRVRRARAEGTAGVTRPWAFFHSGDQPVELPAYGGRIDPTRWNRD</sequence>
<dbReference type="SUPFAM" id="SSF56317">
    <property type="entry name" value="Carbon-nitrogen hydrolase"/>
    <property type="match status" value="1"/>
</dbReference>
<organism evidence="2 3">
    <name type="scientific">Propionibacterium freudenreichii</name>
    <dbReference type="NCBI Taxonomy" id="1744"/>
    <lineage>
        <taxon>Bacteria</taxon>
        <taxon>Bacillati</taxon>
        <taxon>Actinomycetota</taxon>
        <taxon>Actinomycetes</taxon>
        <taxon>Propionibacteriales</taxon>
        <taxon>Propionibacteriaceae</taxon>
        <taxon>Propionibacterium</taxon>
    </lineage>
</organism>
<dbReference type="RefSeq" id="WP_171035496.1">
    <property type="nucleotide sequence ID" value="NZ_CCYN01000012.1"/>
</dbReference>
<protein>
    <submittedName>
        <fullName evidence="2">Aliphatic amidase</fullName>
    </submittedName>
</protein>
<evidence type="ECO:0000256" key="1">
    <source>
        <dbReference type="ARBA" id="ARBA00022801"/>
    </source>
</evidence>